<dbReference type="GO" id="GO:0005509">
    <property type="term" value="F:calcium ion binding"/>
    <property type="evidence" value="ECO:0007669"/>
    <property type="project" value="InterPro"/>
</dbReference>
<proteinExistence type="predicted"/>
<accession>A0A9P1GM20</accession>
<dbReference type="InterPro" id="IPR011992">
    <property type="entry name" value="EF-hand-dom_pair"/>
</dbReference>
<evidence type="ECO:0000313" key="5">
    <source>
        <dbReference type="EMBL" id="CAL1170307.1"/>
    </source>
</evidence>
<dbReference type="InterPro" id="IPR001611">
    <property type="entry name" value="Leu-rich_rpt"/>
</dbReference>
<reference evidence="5" key="2">
    <citation type="submission" date="2024-04" db="EMBL/GenBank/DDBJ databases">
        <authorList>
            <person name="Chen Y."/>
            <person name="Shah S."/>
            <person name="Dougan E. K."/>
            <person name="Thang M."/>
            <person name="Chan C."/>
        </authorList>
    </citation>
    <scope>NUCLEOTIDE SEQUENCE [LARGE SCALE GENOMIC DNA]</scope>
</reference>
<dbReference type="Proteomes" id="UP001152797">
    <property type="component" value="Unassembled WGS sequence"/>
</dbReference>
<feature type="domain" description="EF-hand" evidence="3">
    <location>
        <begin position="1254"/>
        <end position="1289"/>
    </location>
</feature>
<dbReference type="PANTHER" id="PTHR24114:SF2">
    <property type="entry name" value="F-BOX DOMAIN-CONTAINING PROTEIN-RELATED"/>
    <property type="match status" value="1"/>
</dbReference>
<evidence type="ECO:0000259" key="3">
    <source>
        <dbReference type="PROSITE" id="PS50222"/>
    </source>
</evidence>
<reference evidence="4" key="1">
    <citation type="submission" date="2022-10" db="EMBL/GenBank/DDBJ databases">
        <authorList>
            <person name="Chen Y."/>
            <person name="Dougan E. K."/>
            <person name="Chan C."/>
            <person name="Rhodes N."/>
            <person name="Thang M."/>
        </authorList>
    </citation>
    <scope>NUCLEOTIDE SEQUENCE</scope>
</reference>
<evidence type="ECO:0000313" key="4">
    <source>
        <dbReference type="EMBL" id="CAI4016932.1"/>
    </source>
</evidence>
<dbReference type="OrthoDB" id="26525at2759"/>
<keyword evidence="7" id="KW-1185">Reference proteome</keyword>
<keyword evidence="6" id="KW-0808">Transferase</keyword>
<dbReference type="EMBL" id="CAMXCT010006611">
    <property type="protein sequence ID" value="CAI4016932.1"/>
    <property type="molecule type" value="Genomic_DNA"/>
</dbReference>
<feature type="region of interest" description="Disordered" evidence="2">
    <location>
        <begin position="259"/>
        <end position="280"/>
    </location>
</feature>
<evidence type="ECO:0000256" key="1">
    <source>
        <dbReference type="ARBA" id="ARBA00022837"/>
    </source>
</evidence>
<feature type="domain" description="EF-hand" evidence="3">
    <location>
        <begin position="1297"/>
        <end position="1332"/>
    </location>
</feature>
<keyword evidence="1" id="KW-0106">Calcium</keyword>
<sequence length="1508" mass="167340">MDSAKEPPPKPAWRQLRMPKMQHSLKTSLPRVLSRYAQSDNARRRAVKGEVTAFGVVPVPFASPVSTPRSRKKKEEKVQEETESGALGQLRHLFEQSQQSPGRSRPLLHSSSSWVLQSQEIVKDKKGNLNLPTFANWRHKHARLRFPRLAEKAGYDEELHRRTAALAAGRRRDIDSDDEEEERFLDTFSNWIGSSALSLHSSQRALRQRRLGPSPRPAILRRQDAVPPVSIGTTSTFHISEMDMGPILPNPMEQSTTSLFSAASSRHPPPSTSSWAPSMSASSQAAVDRKWLSRVAPISCLPSGANTSAVRSDLLDQERQRLSSKKSGRTLRTQKTIATLDALSLVGSAGGYLSFENWGLTDDYLEALLEAHDGLGQETNAADVPTGLVGVKHIHLGGNLLTERGLKALVSAEGPTETLKTLTLTSNRLGLEGRLLCECLWNLERLTELDLSCNPLGDSVTAELCKALVQGCPQLQGLGLARCRIGSQSTTAVAGAALGHFVAQSSTLKVLDLAWNALHGEAAEALLEGIYDNNKAADARESGGLRRLGIAWNRLGSKATNSQTTRSAKLLCSIFEDCKAMFHMDLSYNGFGAEDCAVMAAGLAKNHTLFGLHLVGNEATVDDFGFIVPFKGGKVSPGTYGDDTSSVHRYLRLAGMLHAVPRKLQLSHPTDISSSGEACRPSTGMRLNPSLLFGDQSPSAVRSISTARLPSASKDRLEAENNWAREKCRVHAIGVSLEEEAEAQQFNAKCCWICENWCEYRMTFSKKTGKSEAKTVYALTSLDGFSQPIQLKQLGNQWSASKMLPPSLSAVEVIFIVDGKLEISNSHPVRNLIAKKTVILTPDIFGVNEEQGSVPNVVETEAVNTINAGFSAIQRLRLGEPAALCILESANDRSQVEVLPRQIPEKLVVAKTEAKTRVAWTFETSTFRHYLRDLKSKPDECFDRDWSLCKAQQLIKNESTRRELAGMLRHEYMKWILAFWYAAMIDFQSHRYAVGLSCNSWRELLLRTEGSSAVFLIDDVSCKSSDLDCIYVAANTLDKDKRKALSVLPDKALARFQFLEAVVRLAFKRFLRAGPANSSAEDMKGAIDALQEVLHLGEECFEKRRTLHECLFTEECCLVYRDFQEHLKVIYEGFTSVSSYPGRRGRILSFGGWLTLCGQAMPEEPSTRLFREAFALGREIRVDETSHYRHMELAWPEFLVSLGALQRLQPDYDPEFFADSLSTFFQTLIALSDSLLAGNPATAGRKVGNSKDQALLQLIAHIFQEADDDETGTIDETEFRTFFEQPKVHEQLKEHGISMSNLNMIFKSMDADGQGLLTFDELCDGFLKMASIMRSNERAISYIRKVFAESDEDGSGTLNKEEFNHIFDEPSVKKKMESFGIFATDLEDLFSLIDEDGSGQVSEDEVVAGFVMLRDPKTAGERGVAILSKIFEEADYDGSGSLDKFEYVTAFSEEHVTQQLLARNLKVPDWEGLFEVLDADGSGTLQWDELREGLVSFWARHQMDEIRK</sequence>
<dbReference type="InterPro" id="IPR002048">
    <property type="entry name" value="EF_hand_dom"/>
</dbReference>
<protein>
    <submittedName>
        <fullName evidence="6">Calcium-dependent protein kinase 26</fullName>
    </submittedName>
</protein>
<gene>
    <name evidence="4" type="ORF">C1SCF055_LOCUS41618</name>
</gene>
<feature type="domain" description="EF-hand" evidence="3">
    <location>
        <begin position="1381"/>
        <end position="1416"/>
    </location>
</feature>
<dbReference type="EMBL" id="CAMXCT030006611">
    <property type="protein sequence ID" value="CAL4804244.1"/>
    <property type="molecule type" value="Genomic_DNA"/>
</dbReference>
<feature type="region of interest" description="Disordered" evidence="2">
    <location>
        <begin position="1"/>
        <end position="25"/>
    </location>
</feature>
<dbReference type="SUPFAM" id="SSF52047">
    <property type="entry name" value="RNI-like"/>
    <property type="match status" value="1"/>
</dbReference>
<dbReference type="Gene3D" id="1.10.238.10">
    <property type="entry name" value="EF-hand"/>
    <property type="match status" value="3"/>
</dbReference>
<dbReference type="PROSITE" id="PS50222">
    <property type="entry name" value="EF_HAND_2"/>
    <property type="match status" value="6"/>
</dbReference>
<comment type="caution">
    <text evidence="4">The sequence shown here is derived from an EMBL/GenBank/DDBJ whole genome shotgun (WGS) entry which is preliminary data.</text>
</comment>
<dbReference type="Pfam" id="PF13516">
    <property type="entry name" value="LRR_6"/>
    <property type="match status" value="2"/>
</dbReference>
<feature type="domain" description="EF-hand" evidence="3">
    <location>
        <begin position="1465"/>
        <end position="1500"/>
    </location>
</feature>
<dbReference type="SUPFAM" id="SSF47473">
    <property type="entry name" value="EF-hand"/>
    <property type="match status" value="2"/>
</dbReference>
<dbReference type="InterPro" id="IPR018247">
    <property type="entry name" value="EF_Hand_1_Ca_BS"/>
</dbReference>
<keyword evidence="6" id="KW-0418">Kinase</keyword>
<dbReference type="InterPro" id="IPR032675">
    <property type="entry name" value="LRR_dom_sf"/>
</dbReference>
<dbReference type="PROSITE" id="PS00018">
    <property type="entry name" value="EF_HAND_1"/>
    <property type="match status" value="5"/>
</dbReference>
<feature type="domain" description="EF-hand" evidence="3">
    <location>
        <begin position="1422"/>
        <end position="1457"/>
    </location>
</feature>
<feature type="domain" description="EF-hand" evidence="3">
    <location>
        <begin position="1338"/>
        <end position="1373"/>
    </location>
</feature>
<dbReference type="SMART" id="SM00368">
    <property type="entry name" value="LRR_RI"/>
    <property type="match status" value="4"/>
</dbReference>
<dbReference type="Pfam" id="PF13499">
    <property type="entry name" value="EF-hand_7"/>
    <property type="match status" value="1"/>
</dbReference>
<dbReference type="Pfam" id="PF13202">
    <property type="entry name" value="EF-hand_5"/>
    <property type="match status" value="2"/>
</dbReference>
<dbReference type="PANTHER" id="PTHR24114">
    <property type="entry name" value="LEUCINE RICH REPEAT FAMILY PROTEIN"/>
    <property type="match status" value="1"/>
</dbReference>
<organism evidence="4">
    <name type="scientific">Cladocopium goreaui</name>
    <dbReference type="NCBI Taxonomy" id="2562237"/>
    <lineage>
        <taxon>Eukaryota</taxon>
        <taxon>Sar</taxon>
        <taxon>Alveolata</taxon>
        <taxon>Dinophyceae</taxon>
        <taxon>Suessiales</taxon>
        <taxon>Symbiodiniaceae</taxon>
        <taxon>Cladocopium</taxon>
    </lineage>
</organism>
<name>A0A9P1GM20_9DINO</name>
<dbReference type="SMART" id="SM00054">
    <property type="entry name" value="EFh"/>
    <property type="match status" value="6"/>
</dbReference>
<evidence type="ECO:0000256" key="2">
    <source>
        <dbReference type="SAM" id="MobiDB-lite"/>
    </source>
</evidence>
<evidence type="ECO:0000313" key="6">
    <source>
        <dbReference type="EMBL" id="CAL4804244.1"/>
    </source>
</evidence>
<dbReference type="GO" id="GO:0016301">
    <property type="term" value="F:kinase activity"/>
    <property type="evidence" value="ECO:0007669"/>
    <property type="project" value="UniProtKB-KW"/>
</dbReference>
<dbReference type="InterPro" id="IPR052394">
    <property type="entry name" value="LRR-containing"/>
</dbReference>
<dbReference type="Gene3D" id="3.80.10.10">
    <property type="entry name" value="Ribonuclease Inhibitor"/>
    <property type="match status" value="1"/>
</dbReference>
<evidence type="ECO:0000313" key="7">
    <source>
        <dbReference type="Proteomes" id="UP001152797"/>
    </source>
</evidence>
<dbReference type="EMBL" id="CAMXCT020006611">
    <property type="protein sequence ID" value="CAL1170307.1"/>
    <property type="molecule type" value="Genomic_DNA"/>
</dbReference>
<feature type="region of interest" description="Disordered" evidence="2">
    <location>
        <begin position="62"/>
        <end position="86"/>
    </location>
</feature>